<evidence type="ECO:0000256" key="3">
    <source>
        <dbReference type="ARBA" id="ARBA00022692"/>
    </source>
</evidence>
<keyword evidence="3 7" id="KW-0812">Transmembrane</keyword>
<feature type="region of interest" description="Disordered" evidence="6">
    <location>
        <begin position="1"/>
        <end position="48"/>
    </location>
</feature>
<feature type="transmembrane region" description="Helical" evidence="7">
    <location>
        <begin position="343"/>
        <end position="365"/>
    </location>
</feature>
<evidence type="ECO:0000256" key="4">
    <source>
        <dbReference type="ARBA" id="ARBA00022989"/>
    </source>
</evidence>
<dbReference type="Proteomes" id="UP001610335">
    <property type="component" value="Unassembled WGS sequence"/>
</dbReference>
<dbReference type="InterPro" id="IPR020846">
    <property type="entry name" value="MFS_dom"/>
</dbReference>
<evidence type="ECO:0000256" key="1">
    <source>
        <dbReference type="ARBA" id="ARBA00004141"/>
    </source>
</evidence>
<sequence>MANHNDRMAVNDATDSAITVPVRDETTKTPVAVLESDSSSNSGSKEGRRYREFNECAFDTTEDPRFYKPIPEYEGIHRWDPEFDWTEQEEKRLIRKIDLRVCTFACITFFALQLDRGNVVQALSDTMLTDLGMDTNDYNTGQTIFYCAFLFAELPSQLLSKKLGPDRWIPIQMVSWSLIAACQAFLHNKSTYYVCRALLGLFEGGFIPDTILFLSFWYKSKELPIRLSFFWVSYQGTAIIGAFLAYGLLHIRHDDGTGGWRYLFAYEGLITGLIGITAAFWMPASPTQTKGVLRGKDGWFNEHEEKILVNRIIRDDPSKGTMHNRQAVTPKMLWDALWDYDMWPIYLLGLTWMIPNTPATSYITIQLKSLGFATFQTNLMTIPAYALFIVNLLFWTWISERFNTRFMLGIVAEVWCLVPLIALAVLPNATSPWVLWILNVILIGAPYVHAIVVAMTSRNAGSVSTRTVASALYNMMVQVSSIIGNNIYREQDKPHYRVGNRVLIALAAWSLVLFIGAKYYYVWRNKQRAAIWDKMSSTERTEYLSANAHKGNKRLDFRFTH</sequence>
<evidence type="ECO:0000256" key="6">
    <source>
        <dbReference type="SAM" id="MobiDB-lite"/>
    </source>
</evidence>
<proteinExistence type="predicted"/>
<keyword evidence="10" id="KW-1185">Reference proteome</keyword>
<dbReference type="PROSITE" id="PS50850">
    <property type="entry name" value="MFS"/>
    <property type="match status" value="1"/>
</dbReference>
<dbReference type="EMBL" id="JBFXLS010000015">
    <property type="protein sequence ID" value="KAL2829755.1"/>
    <property type="molecule type" value="Genomic_DNA"/>
</dbReference>
<feature type="domain" description="Major facilitator superfamily (MFS) profile" evidence="8">
    <location>
        <begin position="101"/>
        <end position="528"/>
    </location>
</feature>
<dbReference type="SUPFAM" id="SSF103473">
    <property type="entry name" value="MFS general substrate transporter"/>
    <property type="match status" value="1"/>
</dbReference>
<accession>A0ABR4IPS2</accession>
<dbReference type="Pfam" id="PF07690">
    <property type="entry name" value="MFS_1"/>
    <property type="match status" value="1"/>
</dbReference>
<dbReference type="PANTHER" id="PTHR43791:SF104">
    <property type="entry name" value="MAJOR FACILITATOR SUPERFAMILY (MFS) PROFILE DOMAIN-CONTAINING PROTEIN-RELATED"/>
    <property type="match status" value="1"/>
</dbReference>
<gene>
    <name evidence="9" type="ORF">BDW59DRAFT_33948</name>
</gene>
<evidence type="ECO:0000256" key="7">
    <source>
        <dbReference type="SAM" id="Phobius"/>
    </source>
</evidence>
<evidence type="ECO:0000313" key="10">
    <source>
        <dbReference type="Proteomes" id="UP001610335"/>
    </source>
</evidence>
<comment type="subcellular location">
    <subcellularLocation>
        <location evidence="1">Membrane</location>
        <topology evidence="1">Multi-pass membrane protein</topology>
    </subcellularLocation>
</comment>
<evidence type="ECO:0000259" key="8">
    <source>
        <dbReference type="PROSITE" id="PS50850"/>
    </source>
</evidence>
<feature type="transmembrane region" description="Helical" evidence="7">
    <location>
        <begin position="502"/>
        <end position="521"/>
    </location>
</feature>
<keyword evidence="5 7" id="KW-0472">Membrane</keyword>
<feature type="transmembrane region" description="Helical" evidence="7">
    <location>
        <begin position="377"/>
        <end position="398"/>
    </location>
</feature>
<evidence type="ECO:0000313" key="9">
    <source>
        <dbReference type="EMBL" id="KAL2829755.1"/>
    </source>
</evidence>
<keyword evidence="4 7" id="KW-1133">Transmembrane helix</keyword>
<evidence type="ECO:0000256" key="5">
    <source>
        <dbReference type="ARBA" id="ARBA00023136"/>
    </source>
</evidence>
<keyword evidence="2" id="KW-0813">Transport</keyword>
<feature type="transmembrane region" description="Helical" evidence="7">
    <location>
        <begin position="433"/>
        <end position="455"/>
    </location>
</feature>
<feature type="transmembrane region" description="Helical" evidence="7">
    <location>
        <begin position="263"/>
        <end position="284"/>
    </location>
</feature>
<name>A0ABR4IPS2_9EURO</name>
<protein>
    <submittedName>
        <fullName evidence="9">Major facilitator superfamily domain-containing protein</fullName>
    </submittedName>
</protein>
<evidence type="ECO:0000256" key="2">
    <source>
        <dbReference type="ARBA" id="ARBA00022448"/>
    </source>
</evidence>
<feature type="transmembrane region" description="Helical" evidence="7">
    <location>
        <begin position="198"/>
        <end position="218"/>
    </location>
</feature>
<dbReference type="PANTHER" id="PTHR43791">
    <property type="entry name" value="PERMEASE-RELATED"/>
    <property type="match status" value="1"/>
</dbReference>
<reference evidence="9 10" key="1">
    <citation type="submission" date="2024-07" db="EMBL/GenBank/DDBJ databases">
        <title>Section-level genome sequencing and comparative genomics of Aspergillus sections Usti and Cavernicolus.</title>
        <authorList>
            <consortium name="Lawrence Berkeley National Laboratory"/>
            <person name="Nybo J.L."/>
            <person name="Vesth T.C."/>
            <person name="Theobald S."/>
            <person name="Frisvad J.C."/>
            <person name="Larsen T.O."/>
            <person name="Kjaerboelling I."/>
            <person name="Rothschild-Mancinelli K."/>
            <person name="Lyhne E.K."/>
            <person name="Kogle M.E."/>
            <person name="Barry K."/>
            <person name="Clum A."/>
            <person name="Na H."/>
            <person name="Ledsgaard L."/>
            <person name="Lin J."/>
            <person name="Lipzen A."/>
            <person name="Kuo A."/>
            <person name="Riley R."/>
            <person name="Mondo S."/>
            <person name="LaButti K."/>
            <person name="Haridas S."/>
            <person name="Pangalinan J."/>
            <person name="Salamov A.A."/>
            <person name="Simmons B.A."/>
            <person name="Magnuson J.K."/>
            <person name="Chen J."/>
            <person name="Drula E."/>
            <person name="Henrissat B."/>
            <person name="Wiebenga A."/>
            <person name="Lubbers R.J."/>
            <person name="Gomes A.C."/>
            <person name="Makela M.R."/>
            <person name="Stajich J."/>
            <person name="Grigoriev I.V."/>
            <person name="Mortensen U.H."/>
            <person name="De vries R.P."/>
            <person name="Baker S.E."/>
            <person name="Andersen M.R."/>
        </authorList>
    </citation>
    <scope>NUCLEOTIDE SEQUENCE [LARGE SCALE GENOMIC DNA]</scope>
    <source>
        <strain evidence="9 10">CBS 600.67</strain>
    </source>
</reference>
<dbReference type="InterPro" id="IPR036259">
    <property type="entry name" value="MFS_trans_sf"/>
</dbReference>
<dbReference type="Gene3D" id="1.20.1250.20">
    <property type="entry name" value="MFS general substrate transporter like domains"/>
    <property type="match status" value="2"/>
</dbReference>
<organism evidence="9 10">
    <name type="scientific">Aspergillus cavernicola</name>
    <dbReference type="NCBI Taxonomy" id="176166"/>
    <lineage>
        <taxon>Eukaryota</taxon>
        <taxon>Fungi</taxon>
        <taxon>Dikarya</taxon>
        <taxon>Ascomycota</taxon>
        <taxon>Pezizomycotina</taxon>
        <taxon>Eurotiomycetes</taxon>
        <taxon>Eurotiomycetidae</taxon>
        <taxon>Eurotiales</taxon>
        <taxon>Aspergillaceae</taxon>
        <taxon>Aspergillus</taxon>
        <taxon>Aspergillus subgen. Nidulantes</taxon>
    </lineage>
</organism>
<comment type="caution">
    <text evidence="9">The sequence shown here is derived from an EMBL/GenBank/DDBJ whole genome shotgun (WGS) entry which is preliminary data.</text>
</comment>
<feature type="transmembrane region" description="Helical" evidence="7">
    <location>
        <begin position="230"/>
        <end position="251"/>
    </location>
</feature>
<dbReference type="InterPro" id="IPR011701">
    <property type="entry name" value="MFS"/>
</dbReference>
<feature type="transmembrane region" description="Helical" evidence="7">
    <location>
        <begin position="404"/>
        <end position="426"/>
    </location>
</feature>